<feature type="domain" description="Carbohydrate kinase FGGY N-terminal" evidence="9">
    <location>
        <begin position="189"/>
        <end position="312"/>
    </location>
</feature>
<evidence type="ECO:0000259" key="10">
    <source>
        <dbReference type="Pfam" id="PF02782"/>
    </source>
</evidence>
<dbReference type="Pfam" id="PF00370">
    <property type="entry name" value="FGGY_N"/>
    <property type="match status" value="1"/>
</dbReference>
<dbReference type="GO" id="GO:0019301">
    <property type="term" value="P:rhamnose catabolic process"/>
    <property type="evidence" value="ECO:0007669"/>
    <property type="project" value="InterPro"/>
</dbReference>
<dbReference type="InterPro" id="IPR013449">
    <property type="entry name" value="Rhamnulokinase"/>
</dbReference>
<dbReference type="Proteomes" id="UP000198891">
    <property type="component" value="Unassembled WGS sequence"/>
</dbReference>
<feature type="domain" description="Carbohydrate kinase FGGY C-terminal" evidence="10">
    <location>
        <begin position="323"/>
        <end position="516"/>
    </location>
</feature>
<evidence type="ECO:0000256" key="3">
    <source>
        <dbReference type="ARBA" id="ARBA00022741"/>
    </source>
</evidence>
<dbReference type="GO" id="GO:0008993">
    <property type="term" value="F:rhamnulokinase activity"/>
    <property type="evidence" value="ECO:0007669"/>
    <property type="project" value="InterPro"/>
</dbReference>
<accession>A0A1H3QVT1</accession>
<evidence type="ECO:0000313" key="11">
    <source>
        <dbReference type="EMBL" id="SDZ16819.1"/>
    </source>
</evidence>
<organism evidence="11 12">
    <name type="scientific">Herbiconiux ginsengi</name>
    <dbReference type="NCBI Taxonomy" id="381665"/>
    <lineage>
        <taxon>Bacteria</taxon>
        <taxon>Bacillati</taxon>
        <taxon>Actinomycetota</taxon>
        <taxon>Actinomycetes</taxon>
        <taxon>Micrococcales</taxon>
        <taxon>Microbacteriaceae</taxon>
        <taxon>Herbiconiux</taxon>
    </lineage>
</organism>
<keyword evidence="6" id="KW-1015">Disulfide bond</keyword>
<keyword evidence="5" id="KW-0067">ATP-binding</keyword>
<dbReference type="PANTHER" id="PTHR10196:SF93">
    <property type="entry name" value="L-RHAMNULOKINASE"/>
    <property type="match status" value="1"/>
</dbReference>
<evidence type="ECO:0000256" key="6">
    <source>
        <dbReference type="ARBA" id="ARBA00023157"/>
    </source>
</evidence>
<proteinExistence type="inferred from homology"/>
<keyword evidence="3" id="KW-0547">Nucleotide-binding</keyword>
<evidence type="ECO:0000256" key="2">
    <source>
        <dbReference type="ARBA" id="ARBA00022679"/>
    </source>
</evidence>
<dbReference type="InterPro" id="IPR018485">
    <property type="entry name" value="FGGY_C"/>
</dbReference>
<sequence>MPAAASSSRAYAAVDLGATSGRVMLGTVEAGEVRMTEVHRFANGPHADSLRPGATLRWDVERLFDETLTGLAAAARAAAAEGRVLAGIGVDSWGVDYGLLDPAPVPAADADTRATAGVGAVDIPGRDADTLAPTAVGAAAIPARDADTLAPTAVGAAAIPARVLSGHVDHYRGADPAGPADAAIAIPADRVYAISGVPAQPINTSYRLRAELLRGATGGTLLLVPDLWVFLLTGEVGAERTIASTTQLLDARSGEWSPELIDGWDLGGFTFPDPLAAGSPAGVTLPQITERIGSAAPVPVFRVAEHDTASALAFAEPDAAQLLVSSGSWSLAGLCLEAPGLSREAREAGFTNESGVTGSTLLLRNLAGMWLLVECARQWSDELGHPLDPIALVQEAAARGDLAAPVFDVGDERLLAPGDMPERIARLCMESGQAPPDGMLGTVRSIVESLAAAYAEAARAVSRLTGSPVRGVRIVGGGSRNELLCRRTAELTGLPVIAGPAEASAFGNLAVQLVAAGEFSSLAAVYVAGGAAGGGIAQYEPSSRPRHPDPLTERTTA</sequence>
<keyword evidence="7" id="KW-0684">Rhamnose metabolism</keyword>
<keyword evidence="4 11" id="KW-0418">Kinase</keyword>
<evidence type="ECO:0000256" key="5">
    <source>
        <dbReference type="ARBA" id="ARBA00022840"/>
    </source>
</evidence>
<dbReference type="InterPro" id="IPR018484">
    <property type="entry name" value="FGGY_N"/>
</dbReference>
<keyword evidence="12" id="KW-1185">Reference proteome</keyword>
<dbReference type="GO" id="GO:0006071">
    <property type="term" value="P:glycerol metabolic process"/>
    <property type="evidence" value="ECO:0007669"/>
    <property type="project" value="TreeGrafter"/>
</dbReference>
<dbReference type="EMBL" id="FNPZ01000002">
    <property type="protein sequence ID" value="SDZ16819.1"/>
    <property type="molecule type" value="Genomic_DNA"/>
</dbReference>
<evidence type="ECO:0000256" key="7">
    <source>
        <dbReference type="ARBA" id="ARBA00023308"/>
    </source>
</evidence>
<dbReference type="GO" id="GO:0005524">
    <property type="term" value="F:ATP binding"/>
    <property type="evidence" value="ECO:0007669"/>
    <property type="project" value="UniProtKB-KW"/>
</dbReference>
<dbReference type="AlphaFoldDB" id="A0A1H3QVT1"/>
<reference evidence="11 12" key="1">
    <citation type="submission" date="2016-10" db="EMBL/GenBank/DDBJ databases">
        <authorList>
            <person name="de Groot N.N."/>
        </authorList>
    </citation>
    <scope>NUCLEOTIDE SEQUENCE [LARGE SCALE GENOMIC DNA]</scope>
    <source>
        <strain evidence="11 12">CGMCC 4.3491</strain>
    </source>
</reference>
<feature type="compositionally biased region" description="Basic and acidic residues" evidence="8">
    <location>
        <begin position="546"/>
        <end position="557"/>
    </location>
</feature>
<keyword evidence="2" id="KW-0808">Transferase</keyword>
<comment type="similarity">
    <text evidence="1">Belongs to the FGGY kinase family.</text>
</comment>
<dbReference type="InterPro" id="IPR043129">
    <property type="entry name" value="ATPase_NBD"/>
</dbReference>
<evidence type="ECO:0000313" key="12">
    <source>
        <dbReference type="Proteomes" id="UP000198891"/>
    </source>
</evidence>
<protein>
    <submittedName>
        <fullName evidence="11">Rhamnulokinase</fullName>
    </submittedName>
</protein>
<name>A0A1H3QVT1_9MICO</name>
<evidence type="ECO:0000256" key="8">
    <source>
        <dbReference type="SAM" id="MobiDB-lite"/>
    </source>
</evidence>
<dbReference type="GO" id="GO:0004370">
    <property type="term" value="F:glycerol kinase activity"/>
    <property type="evidence" value="ECO:0007669"/>
    <property type="project" value="TreeGrafter"/>
</dbReference>
<dbReference type="GO" id="GO:0005829">
    <property type="term" value="C:cytosol"/>
    <property type="evidence" value="ECO:0007669"/>
    <property type="project" value="TreeGrafter"/>
</dbReference>
<dbReference type="Pfam" id="PF02782">
    <property type="entry name" value="FGGY_C"/>
    <property type="match status" value="1"/>
</dbReference>
<evidence type="ECO:0000256" key="1">
    <source>
        <dbReference type="ARBA" id="ARBA00009156"/>
    </source>
</evidence>
<dbReference type="STRING" id="381665.SAMN05216554_2740"/>
<gene>
    <name evidence="11" type="ORF">SAMN05216554_2740</name>
</gene>
<dbReference type="PANTHER" id="PTHR10196">
    <property type="entry name" value="SUGAR KINASE"/>
    <property type="match status" value="1"/>
</dbReference>
<evidence type="ECO:0000259" key="9">
    <source>
        <dbReference type="Pfam" id="PF00370"/>
    </source>
</evidence>
<feature type="region of interest" description="Disordered" evidence="8">
    <location>
        <begin position="537"/>
        <end position="557"/>
    </location>
</feature>
<dbReference type="SUPFAM" id="SSF53067">
    <property type="entry name" value="Actin-like ATPase domain"/>
    <property type="match status" value="3"/>
</dbReference>
<evidence type="ECO:0000256" key="4">
    <source>
        <dbReference type="ARBA" id="ARBA00022777"/>
    </source>
</evidence>
<dbReference type="Gene3D" id="3.30.420.40">
    <property type="match status" value="2"/>
</dbReference>
<dbReference type="OrthoDB" id="9761504at2"/>
<dbReference type="CDD" id="cd07771">
    <property type="entry name" value="ASKHA_NBD_FGGY_RhaB-like"/>
    <property type="match status" value="1"/>
</dbReference>
<dbReference type="RefSeq" id="WP_092554563.1">
    <property type="nucleotide sequence ID" value="NZ_FNPZ01000002.1"/>
</dbReference>